<dbReference type="AlphaFoldDB" id="A0A0K2UPN7"/>
<dbReference type="InterPro" id="IPR020846">
    <property type="entry name" value="MFS_dom"/>
</dbReference>
<dbReference type="Gene3D" id="1.20.1250.20">
    <property type="entry name" value="MFS general substrate transporter like domains"/>
    <property type="match status" value="2"/>
</dbReference>
<sequence length="464" mass="51415">MLFSDKQALLKQILAVSSLNFGQFNIGLTLGYSAVSIPQLRTELHTTESEIAIIASCIYIGQIIGSIFSAFISHRFGRKLNMIVSSLFLIPGWSLIYWGNGVYWIIIGRIGTGIGCGIEGSIHSLYVCEIVSTKRRGPFASSGNLIIALGVVGIYLIGSIWTWRTSALVCGISSLLSLLAQCFLPESPYWLKQNQKMDKAENMLHQLGITLEEFESRNTPKQEVKTSLLKRCLSYRFLKPLGILIFAFWTQSWCGFICILSYAVTIMNESGVQLNEYHAALTVGVVHLLASGLGIYGLHQFKRRTLLLTSTALCALLSLCLFLEKHLNTKNSWIPYILILAFILVYANGLGSIPWVLLGELFPVDVSAFGVGLTTCVAYGFMFLAIQSFPWMNRLFGLSIIFLIYGIFGSFGGSILYFLVPETKGLHLDEIEEMLNSKKDKIKNDSEVVDTISTGKVNIAFENA</sequence>
<dbReference type="SUPFAM" id="SSF103473">
    <property type="entry name" value="MFS general substrate transporter"/>
    <property type="match status" value="1"/>
</dbReference>
<dbReference type="OrthoDB" id="6133115at2759"/>
<evidence type="ECO:0000256" key="4">
    <source>
        <dbReference type="ARBA" id="ARBA00022597"/>
    </source>
</evidence>
<accession>A0A0K2UPN7</accession>
<dbReference type="Pfam" id="PF00083">
    <property type="entry name" value="Sugar_tr"/>
    <property type="match status" value="1"/>
</dbReference>
<dbReference type="InterPro" id="IPR036259">
    <property type="entry name" value="MFS_trans_sf"/>
</dbReference>
<dbReference type="PRINTS" id="PR00171">
    <property type="entry name" value="SUGRTRNSPORT"/>
</dbReference>
<dbReference type="GO" id="GO:0022857">
    <property type="term" value="F:transmembrane transporter activity"/>
    <property type="evidence" value="ECO:0007669"/>
    <property type="project" value="InterPro"/>
</dbReference>
<keyword evidence="2" id="KW-0813">Transport</keyword>
<evidence type="ECO:0000256" key="3">
    <source>
        <dbReference type="ARBA" id="ARBA00022475"/>
    </source>
</evidence>
<evidence type="ECO:0000313" key="10">
    <source>
        <dbReference type="EMBL" id="CDW39832.1"/>
    </source>
</evidence>
<feature type="transmembrane region" description="Helical" evidence="8">
    <location>
        <begin position="51"/>
        <end position="73"/>
    </location>
</feature>
<dbReference type="EMBL" id="HACA01022471">
    <property type="protein sequence ID" value="CDW39832.1"/>
    <property type="molecule type" value="Transcribed_RNA"/>
</dbReference>
<feature type="transmembrane region" description="Helical" evidence="8">
    <location>
        <begin position="369"/>
        <end position="389"/>
    </location>
</feature>
<feature type="domain" description="Major facilitator superfamily (MFS) profile" evidence="9">
    <location>
        <begin position="15"/>
        <end position="424"/>
    </location>
</feature>
<proteinExistence type="predicted"/>
<keyword evidence="3" id="KW-1003">Cell membrane</keyword>
<keyword evidence="5 8" id="KW-0812">Transmembrane</keyword>
<dbReference type="InterPro" id="IPR005828">
    <property type="entry name" value="MFS_sugar_transport-like"/>
</dbReference>
<feature type="transmembrane region" description="Helical" evidence="8">
    <location>
        <begin position="163"/>
        <end position="184"/>
    </location>
</feature>
<reference evidence="10" key="1">
    <citation type="submission" date="2014-05" db="EMBL/GenBank/DDBJ databases">
        <authorList>
            <person name="Chronopoulou M."/>
        </authorList>
    </citation>
    <scope>NUCLEOTIDE SEQUENCE</scope>
    <source>
        <tissue evidence="10">Whole organism</tissue>
    </source>
</reference>
<evidence type="ECO:0000256" key="8">
    <source>
        <dbReference type="SAM" id="Phobius"/>
    </source>
</evidence>
<evidence type="ECO:0000256" key="6">
    <source>
        <dbReference type="ARBA" id="ARBA00022989"/>
    </source>
</evidence>
<feature type="transmembrane region" description="Helical" evidence="8">
    <location>
        <begin position="336"/>
        <end position="357"/>
    </location>
</feature>
<feature type="transmembrane region" description="Helical" evidence="8">
    <location>
        <begin position="277"/>
        <end position="298"/>
    </location>
</feature>
<feature type="transmembrane region" description="Helical" evidence="8">
    <location>
        <begin position="12"/>
        <end position="31"/>
    </location>
</feature>
<feature type="transmembrane region" description="Helical" evidence="8">
    <location>
        <begin position="241"/>
        <end position="265"/>
    </location>
</feature>
<feature type="transmembrane region" description="Helical" evidence="8">
    <location>
        <begin position="305"/>
        <end position="324"/>
    </location>
</feature>
<keyword evidence="4 10" id="KW-0762">Sugar transport</keyword>
<evidence type="ECO:0000256" key="2">
    <source>
        <dbReference type="ARBA" id="ARBA00022448"/>
    </source>
</evidence>
<feature type="transmembrane region" description="Helical" evidence="8">
    <location>
        <begin position="80"/>
        <end position="98"/>
    </location>
</feature>
<gene>
    <name evidence="10" type="primary">ST5</name>
</gene>
<dbReference type="InterPro" id="IPR050549">
    <property type="entry name" value="MFS_Trehalose_Transporter"/>
</dbReference>
<dbReference type="PANTHER" id="PTHR48021:SF1">
    <property type="entry name" value="GH07001P-RELATED"/>
    <property type="match status" value="1"/>
</dbReference>
<keyword evidence="6 8" id="KW-1133">Transmembrane helix</keyword>
<feature type="transmembrane region" description="Helical" evidence="8">
    <location>
        <begin position="139"/>
        <end position="157"/>
    </location>
</feature>
<evidence type="ECO:0000256" key="5">
    <source>
        <dbReference type="ARBA" id="ARBA00022692"/>
    </source>
</evidence>
<dbReference type="FunFam" id="1.20.1250.20:FF:000218">
    <property type="entry name" value="facilitated trehalose transporter Tret1"/>
    <property type="match status" value="1"/>
</dbReference>
<dbReference type="PANTHER" id="PTHR48021">
    <property type="match status" value="1"/>
</dbReference>
<feature type="transmembrane region" description="Helical" evidence="8">
    <location>
        <begin position="395"/>
        <end position="420"/>
    </location>
</feature>
<comment type="subcellular location">
    <subcellularLocation>
        <location evidence="1">Cell membrane</location>
        <topology evidence="1">Multi-pass membrane protein</topology>
    </subcellularLocation>
</comment>
<dbReference type="InterPro" id="IPR003663">
    <property type="entry name" value="Sugar/inositol_transpt"/>
</dbReference>
<name>A0A0K2UPN7_LEPSM</name>
<dbReference type="GO" id="GO:0005886">
    <property type="term" value="C:plasma membrane"/>
    <property type="evidence" value="ECO:0007669"/>
    <property type="project" value="UniProtKB-SubCell"/>
</dbReference>
<dbReference type="PROSITE" id="PS50850">
    <property type="entry name" value="MFS"/>
    <property type="match status" value="1"/>
</dbReference>
<evidence type="ECO:0000259" key="9">
    <source>
        <dbReference type="PROSITE" id="PS50850"/>
    </source>
</evidence>
<protein>
    <submittedName>
        <fullName evidence="10">Putative sugar transporter protein 5 [Bombyx mori]</fullName>
    </submittedName>
</protein>
<evidence type="ECO:0000256" key="7">
    <source>
        <dbReference type="ARBA" id="ARBA00023136"/>
    </source>
</evidence>
<keyword evidence="7 8" id="KW-0472">Membrane</keyword>
<evidence type="ECO:0000256" key="1">
    <source>
        <dbReference type="ARBA" id="ARBA00004651"/>
    </source>
</evidence>
<organism evidence="10">
    <name type="scientific">Lepeophtheirus salmonis</name>
    <name type="common">Salmon louse</name>
    <name type="synonym">Caligus salmonis</name>
    <dbReference type="NCBI Taxonomy" id="72036"/>
    <lineage>
        <taxon>Eukaryota</taxon>
        <taxon>Metazoa</taxon>
        <taxon>Ecdysozoa</taxon>
        <taxon>Arthropoda</taxon>
        <taxon>Crustacea</taxon>
        <taxon>Multicrustacea</taxon>
        <taxon>Hexanauplia</taxon>
        <taxon>Copepoda</taxon>
        <taxon>Siphonostomatoida</taxon>
        <taxon>Caligidae</taxon>
        <taxon>Lepeophtheirus</taxon>
    </lineage>
</organism>